<evidence type="ECO:0000256" key="2">
    <source>
        <dbReference type="ARBA" id="ARBA00022692"/>
    </source>
</evidence>
<evidence type="ECO:0000259" key="6">
    <source>
        <dbReference type="Pfam" id="PF04138"/>
    </source>
</evidence>
<evidence type="ECO:0000256" key="4">
    <source>
        <dbReference type="ARBA" id="ARBA00023136"/>
    </source>
</evidence>
<dbReference type="AlphaFoldDB" id="A0A6G7YP57"/>
<gene>
    <name evidence="7" type="ORF">G7077_06030</name>
</gene>
<dbReference type="GO" id="GO:0016020">
    <property type="term" value="C:membrane"/>
    <property type="evidence" value="ECO:0007669"/>
    <property type="project" value="UniProtKB-SubCell"/>
</dbReference>
<protein>
    <submittedName>
        <fullName evidence="7">GtrA family protein</fullName>
    </submittedName>
</protein>
<organism evidence="7 8">
    <name type="scientific">Sphingomonas piscis</name>
    <dbReference type="NCBI Taxonomy" id="2714943"/>
    <lineage>
        <taxon>Bacteria</taxon>
        <taxon>Pseudomonadati</taxon>
        <taxon>Pseudomonadota</taxon>
        <taxon>Alphaproteobacteria</taxon>
        <taxon>Sphingomonadales</taxon>
        <taxon>Sphingomonadaceae</taxon>
        <taxon>Sphingomonas</taxon>
    </lineage>
</organism>
<reference evidence="7 8" key="1">
    <citation type="submission" date="2020-03" db="EMBL/GenBank/DDBJ databases">
        <title>Sphingomonas sp. nov., isolated from fish.</title>
        <authorList>
            <person name="Hyun D.-W."/>
            <person name="Bae J.-W."/>
        </authorList>
    </citation>
    <scope>NUCLEOTIDE SEQUENCE [LARGE SCALE GENOMIC DNA]</scope>
    <source>
        <strain evidence="7 8">HDW15B</strain>
    </source>
</reference>
<keyword evidence="3 5" id="KW-1133">Transmembrane helix</keyword>
<evidence type="ECO:0000313" key="8">
    <source>
        <dbReference type="Proteomes" id="UP000503222"/>
    </source>
</evidence>
<accession>A0A6G7YP57</accession>
<feature type="transmembrane region" description="Helical" evidence="5">
    <location>
        <begin position="34"/>
        <end position="53"/>
    </location>
</feature>
<feature type="transmembrane region" description="Helical" evidence="5">
    <location>
        <begin position="74"/>
        <end position="97"/>
    </location>
</feature>
<sequence length="126" mass="13155">MLRFTYVRYLLASTVALAVDSALFLVGLQLGASPLSAAAGGYAAGLLVHWFLSSRAVFSRGLAPGGAERRQQQVLFLASALVGLAVTMLIVGGGAALGLDPRIAKIGAIASSFQLTYMLRKRLVFA</sequence>
<keyword evidence="2 5" id="KW-0812">Transmembrane</keyword>
<evidence type="ECO:0000313" key="7">
    <source>
        <dbReference type="EMBL" id="QIK78523.1"/>
    </source>
</evidence>
<dbReference type="EMBL" id="CP049869">
    <property type="protein sequence ID" value="QIK78523.1"/>
    <property type="molecule type" value="Genomic_DNA"/>
</dbReference>
<evidence type="ECO:0000256" key="3">
    <source>
        <dbReference type="ARBA" id="ARBA00022989"/>
    </source>
</evidence>
<evidence type="ECO:0000256" key="5">
    <source>
        <dbReference type="SAM" id="Phobius"/>
    </source>
</evidence>
<feature type="domain" description="GtrA/DPMS transmembrane" evidence="6">
    <location>
        <begin position="8"/>
        <end position="125"/>
    </location>
</feature>
<dbReference type="GO" id="GO:0000271">
    <property type="term" value="P:polysaccharide biosynthetic process"/>
    <property type="evidence" value="ECO:0007669"/>
    <property type="project" value="InterPro"/>
</dbReference>
<evidence type="ECO:0000256" key="1">
    <source>
        <dbReference type="ARBA" id="ARBA00004141"/>
    </source>
</evidence>
<proteinExistence type="predicted"/>
<dbReference type="Proteomes" id="UP000503222">
    <property type="component" value="Chromosome"/>
</dbReference>
<name>A0A6G7YP57_9SPHN</name>
<feature type="transmembrane region" description="Helical" evidence="5">
    <location>
        <begin position="7"/>
        <end position="28"/>
    </location>
</feature>
<comment type="subcellular location">
    <subcellularLocation>
        <location evidence="1">Membrane</location>
        <topology evidence="1">Multi-pass membrane protein</topology>
    </subcellularLocation>
</comment>
<dbReference type="KEGG" id="spii:G7077_06030"/>
<dbReference type="RefSeq" id="WP_166410916.1">
    <property type="nucleotide sequence ID" value="NZ_CP049869.1"/>
</dbReference>
<dbReference type="InterPro" id="IPR007267">
    <property type="entry name" value="GtrA_DPMS_TM"/>
</dbReference>
<dbReference type="Pfam" id="PF04138">
    <property type="entry name" value="GtrA_DPMS_TM"/>
    <property type="match status" value="1"/>
</dbReference>
<keyword evidence="4 5" id="KW-0472">Membrane</keyword>
<keyword evidence="8" id="KW-1185">Reference proteome</keyword>